<keyword evidence="3" id="KW-1185">Reference proteome</keyword>
<accession>A0AAN8LN52</accession>
<comment type="caution">
    <text evidence="2">The sequence shown here is derived from an EMBL/GenBank/DDBJ whole genome shotgun (WGS) entry which is preliminary data.</text>
</comment>
<proteinExistence type="predicted"/>
<reference evidence="2 3" key="1">
    <citation type="submission" date="2021-04" db="EMBL/GenBank/DDBJ databases">
        <authorList>
            <person name="De Guttry C."/>
            <person name="Zahm M."/>
            <person name="Klopp C."/>
            <person name="Cabau C."/>
            <person name="Louis A."/>
            <person name="Berthelot C."/>
            <person name="Parey E."/>
            <person name="Roest Crollius H."/>
            <person name="Montfort J."/>
            <person name="Robinson-Rechavi M."/>
            <person name="Bucao C."/>
            <person name="Bouchez O."/>
            <person name="Gislard M."/>
            <person name="Lluch J."/>
            <person name="Milhes M."/>
            <person name="Lampietro C."/>
            <person name="Lopez Roques C."/>
            <person name="Donnadieu C."/>
            <person name="Braasch I."/>
            <person name="Desvignes T."/>
            <person name="Postlethwait J."/>
            <person name="Bobe J."/>
            <person name="Wedekind C."/>
            <person name="Guiguen Y."/>
        </authorList>
    </citation>
    <scope>NUCLEOTIDE SEQUENCE [LARGE SCALE GENOMIC DNA]</scope>
    <source>
        <strain evidence="2">Cs_M1</strain>
        <tissue evidence="2">Blood</tissue>
    </source>
</reference>
<dbReference type="EMBL" id="JAGTTL010000014">
    <property type="protein sequence ID" value="KAK6313538.1"/>
    <property type="molecule type" value="Genomic_DNA"/>
</dbReference>
<evidence type="ECO:0000313" key="2">
    <source>
        <dbReference type="EMBL" id="KAK6313538.1"/>
    </source>
</evidence>
<dbReference type="AlphaFoldDB" id="A0AAN8LN52"/>
<protein>
    <submittedName>
        <fullName evidence="2">Uncharacterized protein</fullName>
    </submittedName>
</protein>
<feature type="region of interest" description="Disordered" evidence="1">
    <location>
        <begin position="28"/>
        <end position="58"/>
    </location>
</feature>
<organism evidence="2 3">
    <name type="scientific">Coregonus suidteri</name>
    <dbReference type="NCBI Taxonomy" id="861788"/>
    <lineage>
        <taxon>Eukaryota</taxon>
        <taxon>Metazoa</taxon>
        <taxon>Chordata</taxon>
        <taxon>Craniata</taxon>
        <taxon>Vertebrata</taxon>
        <taxon>Euteleostomi</taxon>
        <taxon>Actinopterygii</taxon>
        <taxon>Neopterygii</taxon>
        <taxon>Teleostei</taxon>
        <taxon>Protacanthopterygii</taxon>
        <taxon>Salmoniformes</taxon>
        <taxon>Salmonidae</taxon>
        <taxon>Coregoninae</taxon>
        <taxon>Coregonus</taxon>
    </lineage>
</organism>
<name>A0AAN8LN52_9TELE</name>
<dbReference type="Proteomes" id="UP001356427">
    <property type="component" value="Unassembled WGS sequence"/>
</dbReference>
<evidence type="ECO:0000313" key="3">
    <source>
        <dbReference type="Proteomes" id="UP001356427"/>
    </source>
</evidence>
<evidence type="ECO:0000256" key="1">
    <source>
        <dbReference type="SAM" id="MobiDB-lite"/>
    </source>
</evidence>
<gene>
    <name evidence="2" type="ORF">J4Q44_G00168850</name>
</gene>
<sequence>MSPRRFPSLWWRLTTSSLQTLTDIQSAVSGWSSSPFRRQAEDQSRGAHSWSADPLPTPPIHHIHTHTVPFAASFGIMQAQIKLLLSSVFSSKKEKK</sequence>